<reference evidence="4" key="1">
    <citation type="submission" date="2014-03" db="EMBL/GenBank/DDBJ databases">
        <authorList>
            <person name="Aksoy S."/>
            <person name="Warren W."/>
            <person name="Wilson R.K."/>
        </authorList>
    </citation>
    <scope>NUCLEOTIDE SEQUENCE [LARGE SCALE GENOMIC DNA]</scope>
    <source>
        <strain evidence="4">IAEA</strain>
    </source>
</reference>
<feature type="domain" description="Transposable element P transposase-like RNase H" evidence="2">
    <location>
        <begin position="70"/>
        <end position="190"/>
    </location>
</feature>
<evidence type="ECO:0000313" key="3">
    <source>
        <dbReference type="EnsemblMetazoa" id="GPAI032091-PA"/>
    </source>
</evidence>
<evidence type="ECO:0000313" key="4">
    <source>
        <dbReference type="Proteomes" id="UP000092445"/>
    </source>
</evidence>
<sequence>MQGLEGEERKSCPNKLKYSSSGDKAQQMDEAALRQEHQRLKEGARPATEIENREMEEQEAVSQPTSEKESLKKVVEKLTSHDKIVQIHFDELATDGTIVYSRAEDRFVGCEYSDGSPPKIEVHQTVLVFGVQSVFTAFNILLGCYPLTSNRKGMEKRLEDNLKLAEEVGLVVKAVVCKGGSINKEALKNFSNGIYLRM</sequence>
<dbReference type="AlphaFoldDB" id="A0A1B0A216"/>
<dbReference type="EnsemblMetazoa" id="GPAI032091-RA">
    <property type="protein sequence ID" value="GPAI032091-PA"/>
    <property type="gene ID" value="GPAI032091"/>
</dbReference>
<dbReference type="InterPro" id="IPR048365">
    <property type="entry name" value="TNP-like_RNaseH_N"/>
</dbReference>
<dbReference type="Pfam" id="PF21787">
    <property type="entry name" value="TNP-like_RNaseH_N"/>
    <property type="match status" value="1"/>
</dbReference>
<evidence type="ECO:0000256" key="1">
    <source>
        <dbReference type="SAM" id="MobiDB-lite"/>
    </source>
</evidence>
<proteinExistence type="predicted"/>
<dbReference type="Proteomes" id="UP000092445">
    <property type="component" value="Unassembled WGS sequence"/>
</dbReference>
<feature type="compositionally biased region" description="Basic and acidic residues" evidence="1">
    <location>
        <begin position="31"/>
        <end position="55"/>
    </location>
</feature>
<dbReference type="VEuPathDB" id="VectorBase:GPAI032091"/>
<organism evidence="3 4">
    <name type="scientific">Glossina pallidipes</name>
    <name type="common">Tsetse fly</name>
    <dbReference type="NCBI Taxonomy" id="7398"/>
    <lineage>
        <taxon>Eukaryota</taxon>
        <taxon>Metazoa</taxon>
        <taxon>Ecdysozoa</taxon>
        <taxon>Arthropoda</taxon>
        <taxon>Hexapoda</taxon>
        <taxon>Insecta</taxon>
        <taxon>Pterygota</taxon>
        <taxon>Neoptera</taxon>
        <taxon>Endopterygota</taxon>
        <taxon>Diptera</taxon>
        <taxon>Brachycera</taxon>
        <taxon>Muscomorpha</taxon>
        <taxon>Hippoboscoidea</taxon>
        <taxon>Glossinidae</taxon>
        <taxon>Glossina</taxon>
    </lineage>
</organism>
<reference evidence="3" key="2">
    <citation type="submission" date="2020-05" db="UniProtKB">
        <authorList>
            <consortium name="EnsemblMetazoa"/>
        </authorList>
    </citation>
    <scope>IDENTIFICATION</scope>
    <source>
        <strain evidence="3">IAEA</strain>
    </source>
</reference>
<evidence type="ECO:0000259" key="2">
    <source>
        <dbReference type="Pfam" id="PF21787"/>
    </source>
</evidence>
<name>A0A1B0A216_GLOPL</name>
<feature type="compositionally biased region" description="Basic and acidic residues" evidence="1">
    <location>
        <begin position="1"/>
        <end position="11"/>
    </location>
</feature>
<feature type="region of interest" description="Disordered" evidence="1">
    <location>
        <begin position="1"/>
        <end position="69"/>
    </location>
</feature>
<keyword evidence="4" id="KW-1185">Reference proteome</keyword>
<protein>
    <recommendedName>
        <fullName evidence="2">Transposable element P transposase-like RNase H domain-containing protein</fullName>
    </recommendedName>
</protein>
<accession>A0A1B0A216</accession>